<name>A0A1R3GXK8_COCAP</name>
<dbReference type="OrthoDB" id="1690097at2759"/>
<feature type="region of interest" description="Disordered" evidence="1">
    <location>
        <begin position="1"/>
        <end position="26"/>
    </location>
</feature>
<reference evidence="3 4" key="1">
    <citation type="submission" date="2013-09" db="EMBL/GenBank/DDBJ databases">
        <title>Corchorus capsularis genome sequencing.</title>
        <authorList>
            <person name="Alam M."/>
            <person name="Haque M.S."/>
            <person name="Islam M.S."/>
            <person name="Emdad E.M."/>
            <person name="Islam M.M."/>
            <person name="Ahmed B."/>
            <person name="Halim A."/>
            <person name="Hossen Q.M.M."/>
            <person name="Hossain M.Z."/>
            <person name="Ahmed R."/>
            <person name="Khan M.M."/>
            <person name="Islam R."/>
            <person name="Rashid M.M."/>
            <person name="Khan S.A."/>
            <person name="Rahman M.S."/>
            <person name="Alam M."/>
        </authorList>
    </citation>
    <scope>NUCLEOTIDE SEQUENCE [LARGE SCALE GENOMIC DNA]</scope>
    <source>
        <strain evidence="4">cv. CVL-1</strain>
        <tissue evidence="3">Whole seedling</tissue>
    </source>
</reference>
<organism evidence="3 4">
    <name type="scientific">Corchorus capsularis</name>
    <name type="common">Jute</name>
    <dbReference type="NCBI Taxonomy" id="210143"/>
    <lineage>
        <taxon>Eukaryota</taxon>
        <taxon>Viridiplantae</taxon>
        <taxon>Streptophyta</taxon>
        <taxon>Embryophyta</taxon>
        <taxon>Tracheophyta</taxon>
        <taxon>Spermatophyta</taxon>
        <taxon>Magnoliopsida</taxon>
        <taxon>eudicotyledons</taxon>
        <taxon>Gunneridae</taxon>
        <taxon>Pentapetalae</taxon>
        <taxon>rosids</taxon>
        <taxon>malvids</taxon>
        <taxon>Malvales</taxon>
        <taxon>Malvaceae</taxon>
        <taxon>Grewioideae</taxon>
        <taxon>Apeibeae</taxon>
        <taxon>Corchorus</taxon>
    </lineage>
</organism>
<evidence type="ECO:0000256" key="2">
    <source>
        <dbReference type="SAM" id="Phobius"/>
    </source>
</evidence>
<proteinExistence type="predicted"/>
<accession>A0A1R3GXK8</accession>
<keyword evidence="2" id="KW-0472">Membrane</keyword>
<gene>
    <name evidence="3" type="ORF">CCACVL1_22602</name>
</gene>
<evidence type="ECO:0000313" key="4">
    <source>
        <dbReference type="Proteomes" id="UP000188268"/>
    </source>
</evidence>
<feature type="compositionally biased region" description="Polar residues" evidence="1">
    <location>
        <begin position="1"/>
        <end position="17"/>
    </location>
</feature>
<sequence>MDSRDSSLSSAPNTDGTSGDDDGVLSVASALAEEPPSFAYNIPKTRVLMLTLILLVVPLIRLKKLAMEIGKNRRRKKEMNTVEIDEKRWGRGHGVRGLSIGL</sequence>
<dbReference type="EMBL" id="AWWV01013116">
    <property type="protein sequence ID" value="OMO62864.1"/>
    <property type="molecule type" value="Genomic_DNA"/>
</dbReference>
<dbReference type="Gramene" id="OMO62864">
    <property type="protein sequence ID" value="OMO62864"/>
    <property type="gene ID" value="CCACVL1_22602"/>
</dbReference>
<evidence type="ECO:0000256" key="1">
    <source>
        <dbReference type="SAM" id="MobiDB-lite"/>
    </source>
</evidence>
<evidence type="ECO:0000313" key="3">
    <source>
        <dbReference type="EMBL" id="OMO62864.1"/>
    </source>
</evidence>
<keyword evidence="2" id="KW-1133">Transmembrane helix</keyword>
<protein>
    <submittedName>
        <fullName evidence="3">CCR4-NOT transcription complex subunit 10-like protein</fullName>
    </submittedName>
</protein>
<dbReference type="Proteomes" id="UP000188268">
    <property type="component" value="Unassembled WGS sequence"/>
</dbReference>
<keyword evidence="2" id="KW-0812">Transmembrane</keyword>
<feature type="transmembrane region" description="Helical" evidence="2">
    <location>
        <begin position="47"/>
        <end position="66"/>
    </location>
</feature>
<dbReference type="AlphaFoldDB" id="A0A1R3GXK8"/>
<comment type="caution">
    <text evidence="3">The sequence shown here is derived from an EMBL/GenBank/DDBJ whole genome shotgun (WGS) entry which is preliminary data.</text>
</comment>
<keyword evidence="4" id="KW-1185">Reference proteome</keyword>